<proteinExistence type="predicted"/>
<dbReference type="AlphaFoldDB" id="A0A4Z2J7U3"/>
<feature type="compositionally biased region" description="Polar residues" evidence="1">
    <location>
        <begin position="1"/>
        <end position="11"/>
    </location>
</feature>
<organism evidence="2 3">
    <name type="scientific">Liparis tanakae</name>
    <name type="common">Tanaka's snailfish</name>
    <dbReference type="NCBI Taxonomy" id="230148"/>
    <lineage>
        <taxon>Eukaryota</taxon>
        <taxon>Metazoa</taxon>
        <taxon>Chordata</taxon>
        <taxon>Craniata</taxon>
        <taxon>Vertebrata</taxon>
        <taxon>Euteleostomi</taxon>
        <taxon>Actinopterygii</taxon>
        <taxon>Neopterygii</taxon>
        <taxon>Teleostei</taxon>
        <taxon>Neoteleostei</taxon>
        <taxon>Acanthomorphata</taxon>
        <taxon>Eupercaria</taxon>
        <taxon>Perciformes</taxon>
        <taxon>Cottioidei</taxon>
        <taxon>Cottales</taxon>
        <taxon>Liparidae</taxon>
        <taxon>Liparis</taxon>
    </lineage>
</organism>
<reference evidence="2 3" key="1">
    <citation type="submission" date="2019-03" db="EMBL/GenBank/DDBJ databases">
        <title>First draft genome of Liparis tanakae, snailfish: a comprehensive survey of snailfish specific genes.</title>
        <authorList>
            <person name="Kim W."/>
            <person name="Song I."/>
            <person name="Jeong J.-H."/>
            <person name="Kim D."/>
            <person name="Kim S."/>
            <person name="Ryu S."/>
            <person name="Song J.Y."/>
            <person name="Lee S.K."/>
        </authorList>
    </citation>
    <scope>NUCLEOTIDE SEQUENCE [LARGE SCALE GENOMIC DNA]</scope>
    <source>
        <tissue evidence="2">Muscle</tissue>
    </source>
</reference>
<comment type="caution">
    <text evidence="2">The sequence shown here is derived from an EMBL/GenBank/DDBJ whole genome shotgun (WGS) entry which is preliminary data.</text>
</comment>
<keyword evidence="3" id="KW-1185">Reference proteome</keyword>
<evidence type="ECO:0000313" key="3">
    <source>
        <dbReference type="Proteomes" id="UP000314294"/>
    </source>
</evidence>
<dbReference type="EMBL" id="SRLO01000017">
    <property type="protein sequence ID" value="TNN86150.1"/>
    <property type="molecule type" value="Genomic_DNA"/>
</dbReference>
<protein>
    <submittedName>
        <fullName evidence="2">Uncharacterized protein</fullName>
    </submittedName>
</protein>
<sequence length="69" mass="7877">MSQGMLWSSSLGEPRPKGPKSNTKQKFIVQLSISMETIYNVTDMNKYTQRVSIKHVVFKQQHMGVSGEF</sequence>
<name>A0A4Z2J7U3_9TELE</name>
<accession>A0A4Z2J7U3</accession>
<evidence type="ECO:0000256" key="1">
    <source>
        <dbReference type="SAM" id="MobiDB-lite"/>
    </source>
</evidence>
<dbReference type="Proteomes" id="UP000314294">
    <property type="component" value="Unassembled WGS sequence"/>
</dbReference>
<gene>
    <name evidence="2" type="ORF">EYF80_003567</name>
</gene>
<evidence type="ECO:0000313" key="2">
    <source>
        <dbReference type="EMBL" id="TNN86150.1"/>
    </source>
</evidence>
<feature type="region of interest" description="Disordered" evidence="1">
    <location>
        <begin position="1"/>
        <end position="24"/>
    </location>
</feature>